<feature type="chain" id="PRO_5042243548" evidence="1">
    <location>
        <begin position="25"/>
        <end position="225"/>
    </location>
</feature>
<keyword evidence="3" id="KW-1185">Reference proteome</keyword>
<feature type="signal peptide" evidence="1">
    <location>
        <begin position="1"/>
        <end position="24"/>
    </location>
</feature>
<evidence type="ECO:0000256" key="1">
    <source>
        <dbReference type="SAM" id="SignalP"/>
    </source>
</evidence>
<accession>A0AAD6WUT0</accession>
<gene>
    <name evidence="2" type="ORF">C8F04DRAFT_880454</name>
</gene>
<evidence type="ECO:0000313" key="3">
    <source>
        <dbReference type="Proteomes" id="UP001218188"/>
    </source>
</evidence>
<keyword evidence="1" id="KW-0732">Signal</keyword>
<dbReference type="Proteomes" id="UP001218188">
    <property type="component" value="Unassembled WGS sequence"/>
</dbReference>
<evidence type="ECO:0000313" key="2">
    <source>
        <dbReference type="EMBL" id="KAJ7026002.1"/>
    </source>
</evidence>
<dbReference type="EMBL" id="JARJCM010000145">
    <property type="protein sequence ID" value="KAJ7026002.1"/>
    <property type="molecule type" value="Genomic_DNA"/>
</dbReference>
<organism evidence="2 3">
    <name type="scientific">Mycena alexandri</name>
    <dbReference type="NCBI Taxonomy" id="1745969"/>
    <lineage>
        <taxon>Eukaryota</taxon>
        <taxon>Fungi</taxon>
        <taxon>Dikarya</taxon>
        <taxon>Basidiomycota</taxon>
        <taxon>Agaricomycotina</taxon>
        <taxon>Agaricomycetes</taxon>
        <taxon>Agaricomycetidae</taxon>
        <taxon>Agaricales</taxon>
        <taxon>Marasmiineae</taxon>
        <taxon>Mycenaceae</taxon>
        <taxon>Mycena</taxon>
    </lineage>
</organism>
<proteinExistence type="predicted"/>
<sequence length="225" mass="24911">QDVPRAVQLLLGVVALGELDYGAADPNTCTDIDALRLLAAVIKSLLEPFTNTSMTLTQQITSLATFSHLSFTLFRCSRLQYMSNQLYGDSQTMVKNAMFCLAKQQALDPTKPFYLFQVGDDPLERLFGKLRMLGGHSFAMNYLQAIDRLGHACDLQGAFMRNPDLEQGERRLSMSRSEGVDHLTMTSWTADLTTGSCHEAAAWGAGRDIARAILEKTSVPPEHYD</sequence>
<protein>
    <submittedName>
        <fullName evidence="2">Uncharacterized protein</fullName>
    </submittedName>
</protein>
<reference evidence="2" key="1">
    <citation type="submission" date="2023-03" db="EMBL/GenBank/DDBJ databases">
        <title>Massive genome expansion in bonnet fungi (Mycena s.s.) driven by repeated elements and novel gene families across ecological guilds.</title>
        <authorList>
            <consortium name="Lawrence Berkeley National Laboratory"/>
            <person name="Harder C.B."/>
            <person name="Miyauchi S."/>
            <person name="Viragh M."/>
            <person name="Kuo A."/>
            <person name="Thoen E."/>
            <person name="Andreopoulos B."/>
            <person name="Lu D."/>
            <person name="Skrede I."/>
            <person name="Drula E."/>
            <person name="Henrissat B."/>
            <person name="Morin E."/>
            <person name="Kohler A."/>
            <person name="Barry K."/>
            <person name="LaButti K."/>
            <person name="Morin E."/>
            <person name="Salamov A."/>
            <person name="Lipzen A."/>
            <person name="Mereny Z."/>
            <person name="Hegedus B."/>
            <person name="Baldrian P."/>
            <person name="Stursova M."/>
            <person name="Weitz H."/>
            <person name="Taylor A."/>
            <person name="Grigoriev I.V."/>
            <person name="Nagy L.G."/>
            <person name="Martin F."/>
            <person name="Kauserud H."/>
        </authorList>
    </citation>
    <scope>NUCLEOTIDE SEQUENCE</scope>
    <source>
        <strain evidence="2">CBHHK200</strain>
    </source>
</reference>
<feature type="non-terminal residue" evidence="2">
    <location>
        <position position="1"/>
    </location>
</feature>
<dbReference type="AlphaFoldDB" id="A0AAD6WUT0"/>
<name>A0AAD6WUT0_9AGAR</name>
<feature type="non-terminal residue" evidence="2">
    <location>
        <position position="225"/>
    </location>
</feature>
<comment type="caution">
    <text evidence="2">The sequence shown here is derived from an EMBL/GenBank/DDBJ whole genome shotgun (WGS) entry which is preliminary data.</text>
</comment>